<evidence type="ECO:0000313" key="3">
    <source>
        <dbReference type="Proteomes" id="UP001139193"/>
    </source>
</evidence>
<keyword evidence="3" id="KW-1185">Reference proteome</keyword>
<dbReference type="Proteomes" id="UP001139193">
    <property type="component" value="Unassembled WGS sequence"/>
</dbReference>
<dbReference type="GO" id="GO:0016887">
    <property type="term" value="F:ATP hydrolysis activity"/>
    <property type="evidence" value="ECO:0007669"/>
    <property type="project" value="InterPro"/>
</dbReference>
<name>A0A9X2AGW0_9BACT</name>
<evidence type="ECO:0000259" key="1">
    <source>
        <dbReference type="Pfam" id="PF13304"/>
    </source>
</evidence>
<organism evidence="2 3">
    <name type="scientific">Hymenobacter cyanobacteriorum</name>
    <dbReference type="NCBI Taxonomy" id="2926463"/>
    <lineage>
        <taxon>Bacteria</taxon>
        <taxon>Pseudomonadati</taxon>
        <taxon>Bacteroidota</taxon>
        <taxon>Cytophagia</taxon>
        <taxon>Cytophagales</taxon>
        <taxon>Hymenobacteraceae</taxon>
        <taxon>Hymenobacter</taxon>
    </lineage>
</organism>
<reference evidence="2" key="1">
    <citation type="submission" date="2022-03" db="EMBL/GenBank/DDBJ databases">
        <title>Bacterial whole genome sequence for Hymenobacter sp. DH14.</title>
        <authorList>
            <person name="Le V."/>
        </authorList>
    </citation>
    <scope>NUCLEOTIDE SEQUENCE</scope>
    <source>
        <strain evidence="2">DH14</strain>
    </source>
</reference>
<protein>
    <submittedName>
        <fullName evidence="2">AAA family ATPase</fullName>
    </submittedName>
</protein>
<dbReference type="InterPro" id="IPR027417">
    <property type="entry name" value="P-loop_NTPase"/>
</dbReference>
<evidence type="ECO:0000313" key="2">
    <source>
        <dbReference type="EMBL" id="MCI1189636.1"/>
    </source>
</evidence>
<gene>
    <name evidence="2" type="ORF">MON38_19610</name>
</gene>
<dbReference type="PANTHER" id="PTHR43581:SF4">
    <property type="entry name" value="ATP_GTP PHOSPHATASE"/>
    <property type="match status" value="1"/>
</dbReference>
<sequence>MENVINTLVIQNFKSIRHAVLHPRRVNLIIGEPNVGKSTVLEAMSLLGALPFERKNKFMRSFIRYDEPAQLFHDSILTNPVRIESDHDVCLLARQAKGQGRGKGFQYGVFSQSAYRLLRVQLGLPLLESRPKNRAVDDASLLSRLQQRFDVLGTLPEPGYRYLEFGTNGRLRELPGGAPGLASAPDWQPRAVKPFRFKSTGRIDRRYPDTTLAPPHGNNLVHVLETNTALRHQFKALFNEQHQQLRVRADARRLEVMKDVDGLTVAYPYSGAGDTLRRFGFHMAAMDSSREAVILLEEPESHSYPGYIMQLAERMVAHESNQFFVTTHSPYFFDSVLENMVPYESLMPELAVFVVYYKDFQTKIRQMSDEEVRNLQRDSLDVFNNLHHLAHESNGRKV</sequence>
<dbReference type="Gene3D" id="3.40.50.300">
    <property type="entry name" value="P-loop containing nucleotide triphosphate hydrolases"/>
    <property type="match status" value="2"/>
</dbReference>
<dbReference type="Pfam" id="PF13304">
    <property type="entry name" value="AAA_21"/>
    <property type="match status" value="1"/>
</dbReference>
<dbReference type="InterPro" id="IPR051396">
    <property type="entry name" value="Bact_Antivir_Def_Nuclease"/>
</dbReference>
<comment type="caution">
    <text evidence="2">The sequence shown here is derived from an EMBL/GenBank/DDBJ whole genome shotgun (WGS) entry which is preliminary data.</text>
</comment>
<dbReference type="InterPro" id="IPR003959">
    <property type="entry name" value="ATPase_AAA_core"/>
</dbReference>
<dbReference type="SUPFAM" id="SSF52540">
    <property type="entry name" value="P-loop containing nucleoside triphosphate hydrolases"/>
    <property type="match status" value="1"/>
</dbReference>
<dbReference type="PANTHER" id="PTHR43581">
    <property type="entry name" value="ATP/GTP PHOSPHATASE"/>
    <property type="match status" value="1"/>
</dbReference>
<feature type="domain" description="ATPase AAA-type core" evidence="1">
    <location>
        <begin position="180"/>
        <end position="334"/>
    </location>
</feature>
<dbReference type="RefSeq" id="WP_241937858.1">
    <property type="nucleotide sequence ID" value="NZ_JALBGC010000005.1"/>
</dbReference>
<proteinExistence type="predicted"/>
<dbReference type="GO" id="GO:0005524">
    <property type="term" value="F:ATP binding"/>
    <property type="evidence" value="ECO:0007669"/>
    <property type="project" value="InterPro"/>
</dbReference>
<dbReference type="AlphaFoldDB" id="A0A9X2AGW0"/>
<accession>A0A9X2AGW0</accession>
<dbReference type="EMBL" id="JALBGC010000005">
    <property type="protein sequence ID" value="MCI1189636.1"/>
    <property type="molecule type" value="Genomic_DNA"/>
</dbReference>